<comment type="caution">
    <text evidence="2">The sequence shown here is derived from an EMBL/GenBank/DDBJ whole genome shotgun (WGS) entry which is preliminary data.</text>
</comment>
<keyword evidence="3" id="KW-1185">Reference proteome</keyword>
<keyword evidence="1" id="KW-0732">Signal</keyword>
<evidence type="ECO:0008006" key="4">
    <source>
        <dbReference type="Google" id="ProtNLM"/>
    </source>
</evidence>
<dbReference type="RefSeq" id="WP_322474739.1">
    <property type="nucleotide sequence ID" value="NZ_JBHRZG010000009.1"/>
</dbReference>
<feature type="chain" id="PRO_5047342174" description="ABC-type transport auxiliary lipoprotein component domain-containing protein" evidence="1">
    <location>
        <begin position="16"/>
        <end position="139"/>
    </location>
</feature>
<gene>
    <name evidence="2" type="ORF">ACFOSB_09140</name>
</gene>
<dbReference type="EMBL" id="JBHRZG010000009">
    <property type="protein sequence ID" value="MFC3833019.1"/>
    <property type="molecule type" value="Genomic_DNA"/>
</dbReference>
<sequence length="139" mass="14632">MKAILLLIPALVACAPLPTRVTAPTRVTVTRTYRTPAPGRDNPVLAAVVALAPTVRVEPGRQPWRAEEITTNGVVLRSNATVVDVTTFASSVRTAPHEMSFTVISTADTTTLTATYSSAYAASAEAILKGLDARFVAVP</sequence>
<proteinExistence type="predicted"/>
<evidence type="ECO:0000313" key="2">
    <source>
        <dbReference type="EMBL" id="MFC3833019.1"/>
    </source>
</evidence>
<reference evidence="3" key="1">
    <citation type="journal article" date="2019" name="Int. J. Syst. Evol. Microbiol.">
        <title>The Global Catalogue of Microorganisms (GCM) 10K type strain sequencing project: providing services to taxonomists for standard genome sequencing and annotation.</title>
        <authorList>
            <consortium name="The Broad Institute Genomics Platform"/>
            <consortium name="The Broad Institute Genome Sequencing Center for Infectious Disease"/>
            <person name="Wu L."/>
            <person name="Ma J."/>
        </authorList>
    </citation>
    <scope>NUCLEOTIDE SEQUENCE [LARGE SCALE GENOMIC DNA]</scope>
    <source>
        <strain evidence="3">CCTCC AB 2017081</strain>
    </source>
</reference>
<protein>
    <recommendedName>
        <fullName evidence="4">ABC-type transport auxiliary lipoprotein component domain-containing protein</fullName>
    </recommendedName>
</protein>
<evidence type="ECO:0000313" key="3">
    <source>
        <dbReference type="Proteomes" id="UP001595803"/>
    </source>
</evidence>
<feature type="signal peptide" evidence="1">
    <location>
        <begin position="1"/>
        <end position="15"/>
    </location>
</feature>
<evidence type="ECO:0000256" key="1">
    <source>
        <dbReference type="SAM" id="SignalP"/>
    </source>
</evidence>
<organism evidence="2 3">
    <name type="scientific">Deinococcus rufus</name>
    <dbReference type="NCBI Taxonomy" id="2136097"/>
    <lineage>
        <taxon>Bacteria</taxon>
        <taxon>Thermotogati</taxon>
        <taxon>Deinococcota</taxon>
        <taxon>Deinococci</taxon>
        <taxon>Deinococcales</taxon>
        <taxon>Deinococcaceae</taxon>
        <taxon>Deinococcus</taxon>
    </lineage>
</organism>
<name>A0ABV7ZA66_9DEIO</name>
<dbReference type="Proteomes" id="UP001595803">
    <property type="component" value="Unassembled WGS sequence"/>
</dbReference>
<accession>A0ABV7ZA66</accession>